<dbReference type="InterPro" id="IPR013581">
    <property type="entry name" value="PDR_assoc"/>
</dbReference>
<keyword evidence="5" id="KW-0677">Repeat</keyword>
<feature type="transmembrane region" description="Helical" evidence="11">
    <location>
        <begin position="615"/>
        <end position="637"/>
    </location>
</feature>
<evidence type="ECO:0000256" key="2">
    <source>
        <dbReference type="ARBA" id="ARBA00006012"/>
    </source>
</evidence>
<keyword evidence="4 11" id="KW-0812">Transmembrane</keyword>
<feature type="transmembrane region" description="Helical" evidence="11">
    <location>
        <begin position="1226"/>
        <end position="1245"/>
    </location>
</feature>
<keyword evidence="8 11" id="KW-1133">Transmembrane helix</keyword>
<evidence type="ECO:0000313" key="13">
    <source>
        <dbReference type="EMBL" id="PIN04090.1"/>
    </source>
</evidence>
<dbReference type="EMBL" id="NKXS01005279">
    <property type="protein sequence ID" value="PIN04090.1"/>
    <property type="molecule type" value="Genomic_DNA"/>
</dbReference>
<feature type="transmembrane region" description="Helical" evidence="11">
    <location>
        <begin position="1196"/>
        <end position="1214"/>
    </location>
</feature>
<feature type="transmembrane region" description="Helical" evidence="11">
    <location>
        <begin position="755"/>
        <end position="782"/>
    </location>
</feature>
<dbReference type="Pfam" id="PF19055">
    <property type="entry name" value="ABC2_membrane_7"/>
    <property type="match status" value="1"/>
</dbReference>
<dbReference type="InterPro" id="IPR043926">
    <property type="entry name" value="ABCG_dom"/>
</dbReference>
<feature type="transmembrane region" description="Helical" evidence="11">
    <location>
        <begin position="1371"/>
        <end position="1390"/>
    </location>
</feature>
<dbReference type="CDD" id="cd03232">
    <property type="entry name" value="ABCG_PDR_domain2"/>
    <property type="match status" value="1"/>
</dbReference>
<keyword evidence="6" id="KW-0547">Nucleotide-binding</keyword>
<dbReference type="Pfam" id="PF14510">
    <property type="entry name" value="ABC_trans_N"/>
    <property type="match status" value="1"/>
</dbReference>
<feature type="transmembrane region" description="Helical" evidence="11">
    <location>
        <begin position="564"/>
        <end position="583"/>
    </location>
</feature>
<feature type="transmembrane region" description="Helical" evidence="11">
    <location>
        <begin position="1275"/>
        <end position="1297"/>
    </location>
</feature>
<dbReference type="InterPro" id="IPR034001">
    <property type="entry name" value="ABCG_PDR_1"/>
</dbReference>
<evidence type="ECO:0000256" key="5">
    <source>
        <dbReference type="ARBA" id="ARBA00022737"/>
    </source>
</evidence>
<comment type="caution">
    <text evidence="13">The sequence shown here is derived from an EMBL/GenBank/DDBJ whole genome shotgun (WGS) entry which is preliminary data.</text>
</comment>
<dbReference type="PANTHER" id="PTHR48040:SF20">
    <property type="entry name" value="PLEIOTROPIC DRUG RESISTANCE PROTEIN 1"/>
    <property type="match status" value="1"/>
</dbReference>
<dbReference type="GO" id="GO:0005886">
    <property type="term" value="C:plasma membrane"/>
    <property type="evidence" value="ECO:0007669"/>
    <property type="project" value="UniProtKB-ARBA"/>
</dbReference>
<sequence>MDTGDIYKVANSSLRASSKRSSSLRANSSNLWRNTGLEVFARSSREEDDEEALKWAAIEKLPTFDRLRKGLLFGSRGANEIDVQDLAIEDKRNLVERLVTTVDEDNEKFLLKLRNRVDRVGIDIPTIEVRYEHLNVEAEAVSASRALPSFINFHIGMVEGILNTLHILPKRKKPFAILKDLSGIIKPCRMTLLLGPPSSGKTTLLLALAGKLDPTLKTTGKVTYNGHEMDEFVPQRTAAYISQHDLHVGEMTVRETLAFSARCQGVGSRYDMLAELSRREKAANIKPDPDIDIYMKAAATEGDAANVVTDYVLKVLGLDVCADTFVGDEMIRGISGGQRKRLTTGEMLVGPAKALFMDEISTGLDSSTTYQIINMLRQHVHIMKGTAFISLLQPAPETYDLFDDIVLLSDGQIVYQGPRENVLDFFESMGFKCPERKGVADFLQEVTSKKDQRQYWAREDEPYRFITVNEFAEAFQSFDIGRRLGDELATPFDKSRSHPAALTTQKYGIGKKELLKACTDRELLFMKRNSFVYIFKLFQLTLISLVAITVFLRTEMHKRTLEDGGIYIGSLFFALIMVMFNGFSELAMTIYKLPVFYKQRDMFFYPPWAYALPSWILKIPVTFVEVAMWVSITYYVIGYDPNVGRLFKQYLLLVFLQQEASALFRFIGAAGRNMIIANTFGMFALLMLFALGGFVLSREDVKKWWIWGYWSSPLMYAQNGILANEFTGHSWDRLINGTRLGDLVMETRGFFPQSYWYWIGVGGLFGFVWLLNILYLLALAYLNPFEKPQAVLHEEDDAEKGAPDSRVSGQSNEGRRRSISSGSSSTRTDAIEANENRKRGMILPFEPHSITFDDIRYSVDMPAEMKAQGATEDKLELLKGLSGSFRPGVLTALMGVSGAGKTTLMDVLAGRKTGGYIEGTVTISGYPKNQETFARISGYCEQNDIHSPNVTVYESLVYSAWLRLSREVDAETKKMFVDEVMELVELTPIRGSLVGLPGVNGLSTEQRKRLTIAVELVANPSIIFMDEPTSGLDARAAAIVMRTVRNTVDTGRTVVCTIHQPSIDIFEAFDELFLLKRGGQEIYVGPLGRRSCHLIKYFEEIEGVPKIKDGSNPATWMLEVTTSAQELVLGIDFADCYRNSELYTRNKALIKELSVPRPGTKDLYFPTQYSQTFLTQCIACLWKQHWSYWRNTPYTAVRFTFTTFIALTFGTMFWDLGSKWTTQQDLFNAMGSLYTAVLFLGFQYGSTVQPVVAVERTVFYRERAAGMYSALPYAFAQSLIEVPYVFAQSIIYGLIVYSMMGFDWTAEKFFWFLYFTFFSLLYFVLYGMMAVGVTPNHNISAIVSSMFYAFWNLFSGFIVPRPRIPVWWRWYYWATPLAYTLYGIIVTQFGELQDQMDNGQTVEEFLRSYFGFRHSMLGLIAAVPVGFVVLFTFIFGYSIRTFNFQRR</sequence>
<dbReference type="InterPro" id="IPR027417">
    <property type="entry name" value="P-loop_NTPase"/>
</dbReference>
<reference evidence="14" key="1">
    <citation type="journal article" date="2018" name="Gigascience">
        <title>Genome assembly of the Pink Ipe (Handroanthus impetiginosus, Bignoniaceae), a highly valued, ecologically keystone Neotropical timber forest tree.</title>
        <authorList>
            <person name="Silva-Junior O.B."/>
            <person name="Grattapaglia D."/>
            <person name="Novaes E."/>
            <person name="Collevatti R.G."/>
        </authorList>
    </citation>
    <scope>NUCLEOTIDE SEQUENCE [LARGE SCALE GENOMIC DNA]</scope>
    <source>
        <strain evidence="14">cv. UFG-1</strain>
    </source>
</reference>
<evidence type="ECO:0000256" key="7">
    <source>
        <dbReference type="ARBA" id="ARBA00022840"/>
    </source>
</evidence>
<dbReference type="Pfam" id="PF01061">
    <property type="entry name" value="ABC2_membrane"/>
    <property type="match status" value="2"/>
</dbReference>
<feature type="transmembrane region" description="Helical" evidence="11">
    <location>
        <begin position="531"/>
        <end position="552"/>
    </location>
</feature>
<feature type="transmembrane region" description="Helical" evidence="11">
    <location>
        <begin position="649"/>
        <end position="668"/>
    </location>
</feature>
<dbReference type="SMART" id="SM00382">
    <property type="entry name" value="AAA"/>
    <property type="match status" value="2"/>
</dbReference>
<feature type="compositionally biased region" description="Low complexity" evidence="10">
    <location>
        <begin position="819"/>
        <end position="828"/>
    </location>
</feature>
<organism evidence="13 14">
    <name type="scientific">Handroanthus impetiginosus</name>
    <dbReference type="NCBI Taxonomy" id="429701"/>
    <lineage>
        <taxon>Eukaryota</taxon>
        <taxon>Viridiplantae</taxon>
        <taxon>Streptophyta</taxon>
        <taxon>Embryophyta</taxon>
        <taxon>Tracheophyta</taxon>
        <taxon>Spermatophyta</taxon>
        <taxon>Magnoliopsida</taxon>
        <taxon>eudicotyledons</taxon>
        <taxon>Gunneridae</taxon>
        <taxon>Pentapetalae</taxon>
        <taxon>asterids</taxon>
        <taxon>lamiids</taxon>
        <taxon>Lamiales</taxon>
        <taxon>Bignoniaceae</taxon>
        <taxon>Crescentiina</taxon>
        <taxon>Tabebuia alliance</taxon>
        <taxon>Handroanthus</taxon>
    </lineage>
</organism>
<dbReference type="InterPro" id="IPR013525">
    <property type="entry name" value="ABC2_TM"/>
</dbReference>
<accession>A0A2G9GGE9</accession>
<evidence type="ECO:0000313" key="14">
    <source>
        <dbReference type="Proteomes" id="UP000231279"/>
    </source>
</evidence>
<evidence type="ECO:0000256" key="1">
    <source>
        <dbReference type="ARBA" id="ARBA00004141"/>
    </source>
</evidence>
<keyword evidence="7" id="KW-0067">ATP-binding</keyword>
<dbReference type="GO" id="GO:2000032">
    <property type="term" value="P:regulation of secondary shoot formation"/>
    <property type="evidence" value="ECO:0007669"/>
    <property type="project" value="UniProtKB-ARBA"/>
</dbReference>
<feature type="region of interest" description="Disordered" evidence="10">
    <location>
        <begin position="795"/>
        <end position="833"/>
    </location>
</feature>
<feature type="domain" description="ABC transporter" evidence="12">
    <location>
        <begin position="162"/>
        <end position="435"/>
    </location>
</feature>
<evidence type="ECO:0000256" key="10">
    <source>
        <dbReference type="SAM" id="MobiDB-lite"/>
    </source>
</evidence>
<feature type="transmembrane region" description="Helical" evidence="11">
    <location>
        <begin position="674"/>
        <end position="696"/>
    </location>
</feature>
<dbReference type="InterPro" id="IPR003593">
    <property type="entry name" value="AAA+_ATPase"/>
</dbReference>
<keyword evidence="14" id="KW-1185">Reference proteome</keyword>
<feature type="transmembrane region" description="Helical" evidence="11">
    <location>
        <begin position="1416"/>
        <end position="1439"/>
    </location>
</feature>
<evidence type="ECO:0000256" key="11">
    <source>
        <dbReference type="SAM" id="Phobius"/>
    </source>
</evidence>
<dbReference type="EC" id="3.6.3.25" evidence="13"/>
<dbReference type="OrthoDB" id="66620at2759"/>
<dbReference type="PANTHER" id="PTHR48040">
    <property type="entry name" value="PLEIOTROPIC DRUG RESISTANCE PROTEIN 1-LIKE ISOFORM X1"/>
    <property type="match status" value="1"/>
</dbReference>
<gene>
    <name evidence="13" type="ORF">CDL12_23375</name>
</gene>
<dbReference type="Pfam" id="PF08370">
    <property type="entry name" value="PDR_assoc"/>
    <property type="match status" value="1"/>
</dbReference>
<evidence type="ECO:0000256" key="3">
    <source>
        <dbReference type="ARBA" id="ARBA00022448"/>
    </source>
</evidence>
<feature type="transmembrane region" description="Helical" evidence="11">
    <location>
        <begin position="1339"/>
        <end position="1359"/>
    </location>
</feature>
<protein>
    <submittedName>
        <fullName evidence="13">Pleiotropic drug resistance proteins (PDR1-15), ABC superfamily</fullName>
        <ecNumber evidence="13">3.6.3.25</ecNumber>
    </submittedName>
</protein>
<evidence type="ECO:0000256" key="6">
    <source>
        <dbReference type="ARBA" id="ARBA00022741"/>
    </source>
</evidence>
<dbReference type="GO" id="GO:0140359">
    <property type="term" value="F:ABC-type transporter activity"/>
    <property type="evidence" value="ECO:0007669"/>
    <property type="project" value="InterPro"/>
</dbReference>
<keyword evidence="13" id="KW-0378">Hydrolase</keyword>
<evidence type="ECO:0000259" key="12">
    <source>
        <dbReference type="PROSITE" id="PS50893"/>
    </source>
</evidence>
<feature type="transmembrane region" description="Helical" evidence="11">
    <location>
        <begin position="1309"/>
        <end position="1333"/>
    </location>
</feature>
<dbReference type="Proteomes" id="UP000231279">
    <property type="component" value="Unassembled WGS sequence"/>
</dbReference>
<dbReference type="InterPro" id="IPR029481">
    <property type="entry name" value="ABC_trans_N"/>
</dbReference>
<dbReference type="PROSITE" id="PS50893">
    <property type="entry name" value="ABC_TRANSPORTER_2"/>
    <property type="match status" value="2"/>
</dbReference>
<evidence type="ECO:0000256" key="8">
    <source>
        <dbReference type="ARBA" id="ARBA00022989"/>
    </source>
</evidence>
<dbReference type="Gene3D" id="3.40.50.300">
    <property type="entry name" value="P-loop containing nucleotide triphosphate hydrolases"/>
    <property type="match status" value="2"/>
</dbReference>
<dbReference type="FunFam" id="3.40.50.300:FF:000179">
    <property type="entry name" value="ABC transporter G family member 34"/>
    <property type="match status" value="1"/>
</dbReference>
<feature type="domain" description="ABC transporter" evidence="12">
    <location>
        <begin position="850"/>
        <end position="1102"/>
    </location>
</feature>
<dbReference type="InterPro" id="IPR034003">
    <property type="entry name" value="ABCG_PDR_2"/>
</dbReference>
<dbReference type="Pfam" id="PF00005">
    <property type="entry name" value="ABC_tran"/>
    <property type="match status" value="2"/>
</dbReference>
<dbReference type="FunFam" id="3.40.50.300:FF:000059">
    <property type="entry name" value="ABC transporter G family member 40"/>
    <property type="match status" value="1"/>
</dbReference>
<dbReference type="CDD" id="cd03233">
    <property type="entry name" value="ABCG_PDR_domain1"/>
    <property type="match status" value="1"/>
</dbReference>
<dbReference type="SUPFAM" id="SSF52540">
    <property type="entry name" value="P-loop containing nucleoside triphosphate hydrolases"/>
    <property type="match status" value="2"/>
</dbReference>
<dbReference type="STRING" id="429701.A0A2G9GGE9"/>
<evidence type="ECO:0000256" key="9">
    <source>
        <dbReference type="ARBA" id="ARBA00023136"/>
    </source>
</evidence>
<dbReference type="GO" id="GO:0005524">
    <property type="term" value="F:ATP binding"/>
    <property type="evidence" value="ECO:0007669"/>
    <property type="project" value="UniProtKB-KW"/>
</dbReference>
<dbReference type="GO" id="GO:0016887">
    <property type="term" value="F:ATP hydrolysis activity"/>
    <property type="evidence" value="ECO:0007669"/>
    <property type="project" value="InterPro"/>
</dbReference>
<name>A0A2G9GGE9_9LAMI</name>
<keyword evidence="3" id="KW-0813">Transport</keyword>
<comment type="similarity">
    <text evidence="2">Belongs to the ABC transporter superfamily. ABCG family. PDR (TC 3.A.1.205) subfamily.</text>
</comment>
<keyword evidence="9 11" id="KW-0472">Membrane</keyword>
<comment type="subcellular location">
    <subcellularLocation>
        <location evidence="1">Membrane</location>
        <topology evidence="1">Multi-pass membrane protein</topology>
    </subcellularLocation>
</comment>
<dbReference type="InterPro" id="IPR003439">
    <property type="entry name" value="ABC_transporter-like_ATP-bd"/>
</dbReference>
<proteinExistence type="inferred from homology"/>
<dbReference type="GO" id="GO:0009914">
    <property type="term" value="P:hormone transport"/>
    <property type="evidence" value="ECO:0007669"/>
    <property type="project" value="UniProtKB-ARBA"/>
</dbReference>
<evidence type="ECO:0000256" key="4">
    <source>
        <dbReference type="ARBA" id="ARBA00022692"/>
    </source>
</evidence>